<evidence type="ECO:0000256" key="4">
    <source>
        <dbReference type="ARBA" id="ARBA00022989"/>
    </source>
</evidence>
<dbReference type="Proteomes" id="UP000298049">
    <property type="component" value="Chromosome"/>
</dbReference>
<comment type="similarity">
    <text evidence="2">Belongs to the autoinducer-2 exporter (AI-2E) (TC 2.A.86) family.</text>
</comment>
<evidence type="ECO:0000313" key="7">
    <source>
        <dbReference type="EMBL" id="QCF26811.1"/>
    </source>
</evidence>
<comment type="subcellular location">
    <subcellularLocation>
        <location evidence="1">Membrane</location>
        <topology evidence="1">Multi-pass membrane protein</topology>
    </subcellularLocation>
</comment>
<feature type="transmembrane region" description="Helical" evidence="6">
    <location>
        <begin position="40"/>
        <end position="60"/>
    </location>
</feature>
<feature type="transmembrane region" description="Helical" evidence="6">
    <location>
        <begin position="17"/>
        <end position="35"/>
    </location>
</feature>
<feature type="transmembrane region" description="Helical" evidence="6">
    <location>
        <begin position="301"/>
        <end position="333"/>
    </location>
</feature>
<feature type="transmembrane region" description="Helical" evidence="6">
    <location>
        <begin position="149"/>
        <end position="173"/>
    </location>
</feature>
<accession>A0A4P7XIA7</accession>
<proteinExistence type="inferred from homology"/>
<dbReference type="KEGG" id="hmi:soil367_13200"/>
<dbReference type="PANTHER" id="PTHR21716">
    <property type="entry name" value="TRANSMEMBRANE PROTEIN"/>
    <property type="match status" value="1"/>
</dbReference>
<organism evidence="7 8">
    <name type="scientific">Hydrocarboniclastica marina</name>
    <dbReference type="NCBI Taxonomy" id="2259620"/>
    <lineage>
        <taxon>Bacteria</taxon>
        <taxon>Pseudomonadati</taxon>
        <taxon>Pseudomonadota</taxon>
        <taxon>Gammaproteobacteria</taxon>
        <taxon>Alteromonadales</taxon>
        <taxon>Alteromonadaceae</taxon>
        <taxon>Hydrocarboniclastica</taxon>
    </lineage>
</organism>
<keyword evidence="3 6" id="KW-0812">Transmembrane</keyword>
<feature type="transmembrane region" description="Helical" evidence="6">
    <location>
        <begin position="207"/>
        <end position="228"/>
    </location>
</feature>
<dbReference type="OrthoDB" id="5761230at2"/>
<sequence>MPEHNQGTWANNYSRRVWLAVAAGSVAVTLLVLLWNGFGVLLTIFAAVLLGLALLAPAHWLSQHSFLSQRWALTAVLLAIIGSFTLLGNVFASNLADQFQQMVDALPASVGELEARIRKWPLGDHIVEEFNLRQLGSDLLGKGMSQMSFVLSTTLGAAFTVFFIIAVALFFAFEPGTYRRGFLRLLPPARRDRTEQLLFLLRHKLNWWMLGRLASMTVVGLATSLGLWLLGMPMYLSLGALAAILVFIPNLGPLISAIPALLIALSEGLAGQVALLYIGVQTVESNLITPLIDRKSVKLPPALLFSAQISLGLVAGTLGLVLAAPLTVLAMVLTHQVWVEGWLEKGNSASVD</sequence>
<evidence type="ECO:0000256" key="1">
    <source>
        <dbReference type="ARBA" id="ARBA00004141"/>
    </source>
</evidence>
<keyword evidence="8" id="KW-1185">Reference proteome</keyword>
<dbReference type="EMBL" id="CP031093">
    <property type="protein sequence ID" value="QCF26811.1"/>
    <property type="molecule type" value="Genomic_DNA"/>
</dbReference>
<dbReference type="AlphaFoldDB" id="A0A4P7XIA7"/>
<dbReference type="PANTHER" id="PTHR21716:SF62">
    <property type="entry name" value="TRANSPORT PROTEIN YDBI-RELATED"/>
    <property type="match status" value="1"/>
</dbReference>
<feature type="transmembrane region" description="Helical" evidence="6">
    <location>
        <begin position="72"/>
        <end position="92"/>
    </location>
</feature>
<dbReference type="Pfam" id="PF01594">
    <property type="entry name" value="AI-2E_transport"/>
    <property type="match status" value="1"/>
</dbReference>
<evidence type="ECO:0000256" key="2">
    <source>
        <dbReference type="ARBA" id="ARBA00009773"/>
    </source>
</evidence>
<evidence type="ECO:0000313" key="8">
    <source>
        <dbReference type="Proteomes" id="UP000298049"/>
    </source>
</evidence>
<evidence type="ECO:0000256" key="5">
    <source>
        <dbReference type="ARBA" id="ARBA00023136"/>
    </source>
</evidence>
<evidence type="ECO:0000256" key="6">
    <source>
        <dbReference type="SAM" id="Phobius"/>
    </source>
</evidence>
<dbReference type="InterPro" id="IPR002549">
    <property type="entry name" value="AI-2E-like"/>
</dbReference>
<evidence type="ECO:0000256" key="3">
    <source>
        <dbReference type="ARBA" id="ARBA00022692"/>
    </source>
</evidence>
<reference evidence="7 8" key="1">
    <citation type="submission" date="2018-07" db="EMBL/GenBank/DDBJ databases">
        <title>Marsedoiliclastica nanhaica gen. nov. sp. nov., a novel marine hydrocarbonoclastic bacterium isolated from an in-situ enriched hydrocarbon-degrading consortium in deep-sea sediment.</title>
        <authorList>
            <person name="Dong C."/>
            <person name="Ma T."/>
            <person name="Liu R."/>
            <person name="Shao Z."/>
        </authorList>
    </citation>
    <scope>NUCLEOTIDE SEQUENCE [LARGE SCALE GENOMIC DNA]</scope>
    <source>
        <strain evidence="8">soil36-7</strain>
    </source>
</reference>
<protein>
    <submittedName>
        <fullName evidence="7">AI-2E family transporter</fullName>
    </submittedName>
</protein>
<keyword evidence="5 6" id="KW-0472">Membrane</keyword>
<dbReference type="GO" id="GO:0055085">
    <property type="term" value="P:transmembrane transport"/>
    <property type="evidence" value="ECO:0007669"/>
    <property type="project" value="TreeGrafter"/>
</dbReference>
<dbReference type="GO" id="GO:0016020">
    <property type="term" value="C:membrane"/>
    <property type="evidence" value="ECO:0007669"/>
    <property type="project" value="UniProtKB-SubCell"/>
</dbReference>
<dbReference type="RefSeq" id="WP_136549517.1">
    <property type="nucleotide sequence ID" value="NZ_CP031093.1"/>
</dbReference>
<keyword evidence="4 6" id="KW-1133">Transmembrane helix</keyword>
<gene>
    <name evidence="7" type="ORF">soil367_13200</name>
</gene>
<name>A0A4P7XIA7_9ALTE</name>